<dbReference type="OrthoDB" id="9765957at2"/>
<dbReference type="Pfam" id="PF07603">
    <property type="entry name" value="Lcl_C"/>
    <property type="match status" value="1"/>
</dbReference>
<dbReference type="Proteomes" id="UP000002724">
    <property type="component" value="Chromosome"/>
</dbReference>
<reference evidence="2 3" key="1">
    <citation type="submission" date="2008-06" db="EMBL/GenBank/DDBJ databases">
        <title>Complete sequence of Pelodictyon phaeoclathratiforme BU-1.</title>
        <authorList>
            <consortium name="US DOE Joint Genome Institute"/>
            <person name="Lucas S."/>
            <person name="Copeland A."/>
            <person name="Lapidus A."/>
            <person name="Glavina del Rio T."/>
            <person name="Dalin E."/>
            <person name="Tice H."/>
            <person name="Bruce D."/>
            <person name="Goodwin L."/>
            <person name="Pitluck S."/>
            <person name="Schmutz J."/>
            <person name="Larimer F."/>
            <person name="Land M."/>
            <person name="Hauser L."/>
            <person name="Kyrpides N."/>
            <person name="Mikhailova N."/>
            <person name="Liu Z."/>
            <person name="Li T."/>
            <person name="Zhao F."/>
            <person name="Overmann J."/>
            <person name="Bryant D.A."/>
            <person name="Richardson P."/>
        </authorList>
    </citation>
    <scope>NUCLEOTIDE SEQUENCE [LARGE SCALE GENOMIC DNA]</scope>
    <source>
        <strain evidence="3">DSM 5477 / BU-1</strain>
    </source>
</reference>
<dbReference type="AlphaFoldDB" id="B4SDV1"/>
<dbReference type="InterPro" id="IPR011460">
    <property type="entry name" value="Lcl_C"/>
</dbReference>
<evidence type="ECO:0000313" key="2">
    <source>
        <dbReference type="EMBL" id="ACF42942.1"/>
    </source>
</evidence>
<evidence type="ECO:0000259" key="1">
    <source>
        <dbReference type="Pfam" id="PF07603"/>
    </source>
</evidence>
<dbReference type="HOGENOM" id="CLU_114553_0_0_10"/>
<gene>
    <name evidence="2" type="ordered locus">Ppha_0643</name>
</gene>
<keyword evidence="3" id="KW-1185">Reference proteome</keyword>
<feature type="domain" description="Lcl C-terminal" evidence="1">
    <location>
        <begin position="72"/>
        <end position="151"/>
    </location>
</feature>
<evidence type="ECO:0000313" key="3">
    <source>
        <dbReference type="Proteomes" id="UP000002724"/>
    </source>
</evidence>
<accession>B4SDV1</accession>
<sequence length="165" mass="18204" precursor="true">MEHFFGKFGIRLFTALLLWGLGVLAVSEVSFAAPKVGDEYGGGKVVYILQPGDPGYVAGEEHGMVAAKEDLPQESLSWAEAKAAAERLELSGYKGWSLPTQQELSLLYKNQAIVGGFRDYSYYWSGSEVDNQKAWALDFYNGEKVLSVKSGALTGIRRIRAIRKF</sequence>
<dbReference type="EMBL" id="CP001110">
    <property type="protein sequence ID" value="ACF42942.1"/>
    <property type="molecule type" value="Genomic_DNA"/>
</dbReference>
<proteinExistence type="predicted"/>
<dbReference type="RefSeq" id="WP_012507437.1">
    <property type="nucleotide sequence ID" value="NC_011060.1"/>
</dbReference>
<dbReference type="KEGG" id="pph:Ppha_0643"/>
<organism evidence="2 3">
    <name type="scientific">Pelodictyon phaeoclathratiforme (strain DSM 5477 / BU-1)</name>
    <dbReference type="NCBI Taxonomy" id="324925"/>
    <lineage>
        <taxon>Bacteria</taxon>
        <taxon>Pseudomonadati</taxon>
        <taxon>Chlorobiota</taxon>
        <taxon>Chlorobiia</taxon>
        <taxon>Chlorobiales</taxon>
        <taxon>Chlorobiaceae</taxon>
        <taxon>Chlorobium/Pelodictyon group</taxon>
        <taxon>Pelodictyon</taxon>
    </lineage>
</organism>
<name>B4SDV1_PELPB</name>
<dbReference type="eggNOG" id="COG1262">
    <property type="taxonomic scope" value="Bacteria"/>
</dbReference>
<protein>
    <recommendedName>
        <fullName evidence="1">Lcl C-terminal domain-containing protein</fullName>
    </recommendedName>
</protein>
<dbReference type="STRING" id="324925.Ppha_0643"/>